<dbReference type="GO" id="GO:0043022">
    <property type="term" value="F:ribosome binding"/>
    <property type="evidence" value="ECO:0007669"/>
    <property type="project" value="InterPro"/>
</dbReference>
<comment type="caution">
    <text evidence="2">The sequence shown here is derived from an EMBL/GenBank/DDBJ whole genome shotgun (WGS) entry which is preliminary data.</text>
</comment>
<organism evidence="2 3">
    <name type="scientific">Spongiivirga citrea</name>
    <dbReference type="NCBI Taxonomy" id="1481457"/>
    <lineage>
        <taxon>Bacteria</taxon>
        <taxon>Pseudomonadati</taxon>
        <taxon>Bacteroidota</taxon>
        <taxon>Flavobacteriia</taxon>
        <taxon>Flavobacteriales</taxon>
        <taxon>Flavobacteriaceae</taxon>
        <taxon>Spongiivirga</taxon>
    </lineage>
</organism>
<dbReference type="Proteomes" id="UP000474296">
    <property type="component" value="Unassembled WGS sequence"/>
</dbReference>
<dbReference type="InterPro" id="IPR033122">
    <property type="entry name" value="LETM1-like_RBD"/>
</dbReference>
<dbReference type="RefSeq" id="WP_164028965.1">
    <property type="nucleotide sequence ID" value="NZ_JAABOQ010000001.1"/>
</dbReference>
<proteinExistence type="predicted"/>
<accession>A0A6M0CDA3</accession>
<keyword evidence="3" id="KW-1185">Reference proteome</keyword>
<evidence type="ECO:0000313" key="2">
    <source>
        <dbReference type="EMBL" id="NER15691.1"/>
    </source>
</evidence>
<evidence type="ECO:0000259" key="1">
    <source>
        <dbReference type="Pfam" id="PF07766"/>
    </source>
</evidence>
<dbReference type="InterPro" id="IPR029024">
    <property type="entry name" value="TerB-like"/>
</dbReference>
<dbReference type="AlphaFoldDB" id="A0A6M0CDA3"/>
<dbReference type="SUPFAM" id="SSF158682">
    <property type="entry name" value="TerB-like"/>
    <property type="match status" value="1"/>
</dbReference>
<dbReference type="EMBL" id="JAABOQ010000001">
    <property type="protein sequence ID" value="NER15691.1"/>
    <property type="molecule type" value="Genomic_DNA"/>
</dbReference>
<evidence type="ECO:0000313" key="3">
    <source>
        <dbReference type="Proteomes" id="UP000474296"/>
    </source>
</evidence>
<feature type="domain" description="Letm1 RBD" evidence="1">
    <location>
        <begin position="340"/>
        <end position="392"/>
    </location>
</feature>
<sequence>MNPSASGWIDKLLQLINLDEFANTSEQDYYGALRTSGFIYGTNASDVFQFESDIDHTEEEITKINLLLALLYQYFQSIDKGNKEDGIRSILNYFDTLGARKFSFLDKVLVGKQPSSQLEKILHNRIQANKNIFTKNFSNIITNALLFIDVLTYKQYLDGHLDVSLYAERLEQVITNVVLDALNSKDQKTDYDELLVKLVESSLRFHERATDTSNTNYVHLLKGYTTLCERTYIFDLACMAVWDDKKLDAKEEHYIWKLRDELSLSEGEAAIAVTSAIQFIENNKDKISFFNHSNPVKHFYDQSSKTVSVLILRNRRRLVKELKQSQELLALLGKSAGKTLTEEEKQKVKEQLLDICKTIPSLAIFALPGGAVLLPILIKFIPKLLPSAFDENRVER</sequence>
<dbReference type="NCBIfam" id="NF040639">
    <property type="entry name" value="LETM1_rel_film"/>
    <property type="match status" value="1"/>
</dbReference>
<name>A0A6M0CDA3_9FLAO</name>
<reference evidence="2 3" key="1">
    <citation type="submission" date="2020-01" db="EMBL/GenBank/DDBJ databases">
        <title>Spongiivirga citrea KCTC 32990T.</title>
        <authorList>
            <person name="Wang G."/>
        </authorList>
    </citation>
    <scope>NUCLEOTIDE SEQUENCE [LARGE SCALE GENOMIC DNA]</scope>
    <source>
        <strain evidence="2 3">KCTC 32990</strain>
    </source>
</reference>
<protein>
    <recommendedName>
        <fullName evidence="1">Letm1 RBD domain-containing protein</fullName>
    </recommendedName>
</protein>
<gene>
    <name evidence="2" type="ORF">GWK10_00615</name>
</gene>
<dbReference type="Pfam" id="PF07766">
    <property type="entry name" value="LETM1_RBD"/>
    <property type="match status" value="1"/>
</dbReference>